<evidence type="ECO:0000313" key="3">
    <source>
        <dbReference type="Proteomes" id="UP000326437"/>
    </source>
</evidence>
<name>A0A5E6ZAZ0_PSEFL</name>
<gene>
    <name evidence="2" type="ORF">PS685_04163</name>
</gene>
<feature type="chain" id="PRO_5022850971" description="Lipoprotein" evidence="1">
    <location>
        <begin position="28"/>
        <end position="286"/>
    </location>
</feature>
<evidence type="ECO:0000256" key="1">
    <source>
        <dbReference type="SAM" id="SignalP"/>
    </source>
</evidence>
<dbReference type="Proteomes" id="UP000326437">
    <property type="component" value="Unassembled WGS sequence"/>
</dbReference>
<protein>
    <recommendedName>
        <fullName evidence="4">Lipoprotein</fullName>
    </recommendedName>
</protein>
<feature type="signal peptide" evidence="1">
    <location>
        <begin position="1"/>
        <end position="27"/>
    </location>
</feature>
<reference evidence="2 3" key="1">
    <citation type="submission" date="2019-09" db="EMBL/GenBank/DDBJ databases">
        <authorList>
            <person name="Chandra G."/>
            <person name="Truman W A."/>
        </authorList>
    </citation>
    <scope>NUCLEOTIDE SEQUENCE [LARGE SCALE GENOMIC DNA]</scope>
    <source>
        <strain evidence="2">PS685</strain>
    </source>
</reference>
<dbReference type="EMBL" id="CABVHO010000075">
    <property type="protein sequence ID" value="VVN62875.1"/>
    <property type="molecule type" value="Genomic_DNA"/>
</dbReference>
<dbReference type="AlphaFoldDB" id="A0A5E6ZAZ0"/>
<sequence precursor="true">MSVSTLSSWILALMLLVACDNSTRANVANVANVAKDSQVVSLPALPVIQSAVMVLVPMHDGQRNELLMSEVCALARGESTPLQVAQKLMHQGIDLSTVPPQGHPLSLLVDPDKSRRITACAAYIASSVMMLPKTDVFMVQVPAGSSTRKRKLQIDPKKLSSFMRIQLAVANTNADVFALIATRLEKTHGLTLEQYHQQAKTLFVELAPLYLQRIKSLFVLGQSAQYALLEYSDSSFKFTSSSGYLFEYGYDGLNLSFNRTPWYGGGKLLGKTYMLDVDYLANLRGQ</sequence>
<organism evidence="2 3">
    <name type="scientific">Pseudomonas fluorescens</name>
    <dbReference type="NCBI Taxonomy" id="294"/>
    <lineage>
        <taxon>Bacteria</taxon>
        <taxon>Pseudomonadati</taxon>
        <taxon>Pseudomonadota</taxon>
        <taxon>Gammaproteobacteria</taxon>
        <taxon>Pseudomonadales</taxon>
        <taxon>Pseudomonadaceae</taxon>
        <taxon>Pseudomonas</taxon>
    </lineage>
</organism>
<accession>A0A5E6ZAZ0</accession>
<keyword evidence="1" id="KW-0732">Signal</keyword>
<proteinExistence type="predicted"/>
<evidence type="ECO:0008006" key="4">
    <source>
        <dbReference type="Google" id="ProtNLM"/>
    </source>
</evidence>
<evidence type="ECO:0000313" key="2">
    <source>
        <dbReference type="EMBL" id="VVN62875.1"/>
    </source>
</evidence>